<protein>
    <submittedName>
        <fullName evidence="5">Uncharacterized protein</fullName>
    </submittedName>
</protein>
<sequence length="305" mass="35655">MKSDLISYKVPRISDSLAQKHNKVIKTGPWTPEEDLLVIKLVEENGPQKWTYIAKHLEGRIGKQCRERWHNHLNPNIRKENWAEEEEWLLFLLHKMLGNRWAEISKVLKGRTDNSIKNHWNSSMKKKIPDFSKYYEANLAKYGHYSEGHECAVQHSEDTARRKRGRRANSEANEQKNLVCPCLHQMMLGEALQVYTKDQYMQDKENRYYGSPNRDVEKDEIGYDDVCIMDESEYLSTPGFSPDKSPLRFNTPRVIKEQKMLLVQEIGWGNALVSKTPPQNRMVMEFTFESPSLMLNLESPKALNI</sequence>
<dbReference type="InterPro" id="IPR017930">
    <property type="entry name" value="Myb_dom"/>
</dbReference>
<dbReference type="EMBL" id="MPUH01001114">
    <property type="protein sequence ID" value="OMJ70202.1"/>
    <property type="molecule type" value="Genomic_DNA"/>
</dbReference>
<dbReference type="PROSITE" id="PS51294">
    <property type="entry name" value="HTH_MYB"/>
    <property type="match status" value="2"/>
</dbReference>
<dbReference type="FunFam" id="1.10.10.60:FF:000010">
    <property type="entry name" value="Transcriptional activator Myb isoform A"/>
    <property type="match status" value="1"/>
</dbReference>
<dbReference type="PROSITE" id="PS50090">
    <property type="entry name" value="MYB_LIKE"/>
    <property type="match status" value="2"/>
</dbReference>
<dbReference type="PANTHER" id="PTHR45614:SF274">
    <property type="entry name" value="MYB-LIKE DNA-BINDING PROTEIN"/>
    <property type="match status" value="1"/>
</dbReference>
<dbReference type="OrthoDB" id="2143914at2759"/>
<dbReference type="Proteomes" id="UP000187209">
    <property type="component" value="Unassembled WGS sequence"/>
</dbReference>
<evidence type="ECO:0000313" key="6">
    <source>
        <dbReference type="Proteomes" id="UP000187209"/>
    </source>
</evidence>
<dbReference type="GO" id="GO:0000978">
    <property type="term" value="F:RNA polymerase II cis-regulatory region sequence-specific DNA binding"/>
    <property type="evidence" value="ECO:0007669"/>
    <property type="project" value="TreeGrafter"/>
</dbReference>
<dbReference type="GO" id="GO:0000981">
    <property type="term" value="F:DNA-binding transcription factor activity, RNA polymerase II-specific"/>
    <property type="evidence" value="ECO:0007669"/>
    <property type="project" value="TreeGrafter"/>
</dbReference>
<dbReference type="InterPro" id="IPR009057">
    <property type="entry name" value="Homeodomain-like_sf"/>
</dbReference>
<gene>
    <name evidence="5" type="ORF">SteCoe_31884</name>
</gene>
<dbReference type="SUPFAM" id="SSF46689">
    <property type="entry name" value="Homeodomain-like"/>
    <property type="match status" value="1"/>
</dbReference>
<proteinExistence type="predicted"/>
<dbReference type="InterPro" id="IPR001005">
    <property type="entry name" value="SANT/Myb"/>
</dbReference>
<organism evidence="5 6">
    <name type="scientific">Stentor coeruleus</name>
    <dbReference type="NCBI Taxonomy" id="5963"/>
    <lineage>
        <taxon>Eukaryota</taxon>
        <taxon>Sar</taxon>
        <taxon>Alveolata</taxon>
        <taxon>Ciliophora</taxon>
        <taxon>Postciliodesmatophora</taxon>
        <taxon>Heterotrichea</taxon>
        <taxon>Heterotrichida</taxon>
        <taxon>Stentoridae</taxon>
        <taxon>Stentor</taxon>
    </lineage>
</organism>
<feature type="domain" description="Myb-like" evidence="3">
    <location>
        <begin position="22"/>
        <end position="73"/>
    </location>
</feature>
<feature type="domain" description="HTH myb-type" evidence="4">
    <location>
        <begin position="22"/>
        <end position="77"/>
    </location>
</feature>
<evidence type="ECO:0000256" key="2">
    <source>
        <dbReference type="ARBA" id="ARBA00023125"/>
    </source>
</evidence>
<keyword evidence="2" id="KW-0238">DNA-binding</keyword>
<dbReference type="Gene3D" id="1.10.10.60">
    <property type="entry name" value="Homeodomain-like"/>
    <property type="match status" value="2"/>
</dbReference>
<reference evidence="5 6" key="1">
    <citation type="submission" date="2016-11" db="EMBL/GenBank/DDBJ databases">
        <title>The macronuclear genome of Stentor coeruleus: a giant cell with tiny introns.</title>
        <authorList>
            <person name="Slabodnick M."/>
            <person name="Ruby J.G."/>
            <person name="Reiff S.B."/>
            <person name="Swart E.C."/>
            <person name="Gosai S."/>
            <person name="Prabakaran S."/>
            <person name="Witkowska E."/>
            <person name="Larue G.E."/>
            <person name="Fisher S."/>
            <person name="Freeman R.M."/>
            <person name="Gunawardena J."/>
            <person name="Chu W."/>
            <person name="Stover N.A."/>
            <person name="Gregory B.D."/>
            <person name="Nowacki M."/>
            <person name="Derisi J."/>
            <person name="Roy S.W."/>
            <person name="Marshall W.F."/>
            <person name="Sood P."/>
        </authorList>
    </citation>
    <scope>NUCLEOTIDE SEQUENCE [LARGE SCALE GENOMIC DNA]</scope>
    <source>
        <strain evidence="5">WM001</strain>
    </source>
</reference>
<evidence type="ECO:0000259" key="4">
    <source>
        <dbReference type="PROSITE" id="PS51294"/>
    </source>
</evidence>
<dbReference type="InterPro" id="IPR050560">
    <property type="entry name" value="MYB_TF"/>
</dbReference>
<evidence type="ECO:0000256" key="1">
    <source>
        <dbReference type="ARBA" id="ARBA00022737"/>
    </source>
</evidence>
<evidence type="ECO:0000313" key="5">
    <source>
        <dbReference type="EMBL" id="OMJ70202.1"/>
    </source>
</evidence>
<dbReference type="PANTHER" id="PTHR45614">
    <property type="entry name" value="MYB PROTEIN-RELATED"/>
    <property type="match status" value="1"/>
</dbReference>
<dbReference type="Pfam" id="PF13921">
    <property type="entry name" value="Myb_DNA-bind_6"/>
    <property type="match status" value="1"/>
</dbReference>
<feature type="domain" description="HTH myb-type" evidence="4">
    <location>
        <begin position="78"/>
        <end position="128"/>
    </location>
</feature>
<keyword evidence="6" id="KW-1185">Reference proteome</keyword>
<dbReference type="GO" id="GO:0005634">
    <property type="term" value="C:nucleus"/>
    <property type="evidence" value="ECO:0007669"/>
    <property type="project" value="TreeGrafter"/>
</dbReference>
<dbReference type="AlphaFoldDB" id="A0A1R2B0B2"/>
<dbReference type="SMART" id="SM00717">
    <property type="entry name" value="SANT"/>
    <property type="match status" value="2"/>
</dbReference>
<name>A0A1R2B0B2_9CILI</name>
<dbReference type="CDD" id="cd00167">
    <property type="entry name" value="SANT"/>
    <property type="match status" value="1"/>
</dbReference>
<accession>A0A1R2B0B2</accession>
<evidence type="ECO:0000259" key="3">
    <source>
        <dbReference type="PROSITE" id="PS50090"/>
    </source>
</evidence>
<keyword evidence="1" id="KW-0677">Repeat</keyword>
<comment type="caution">
    <text evidence="5">The sequence shown here is derived from an EMBL/GenBank/DDBJ whole genome shotgun (WGS) entry which is preliminary data.</text>
</comment>
<feature type="domain" description="Myb-like" evidence="3">
    <location>
        <begin position="74"/>
        <end position="124"/>
    </location>
</feature>